<reference evidence="1 2" key="1">
    <citation type="submission" date="2015-09" db="EMBL/GenBank/DDBJ databases">
        <title>Genome sequence of Oxobacter pfennigii DSM 3222.</title>
        <authorList>
            <person name="Poehlein A."/>
            <person name="Bengelsdorf F.R."/>
            <person name="Schiel-Bengelsdorf B."/>
            <person name="Duerre P."/>
            <person name="Daniel R."/>
        </authorList>
    </citation>
    <scope>NUCLEOTIDE SEQUENCE [LARGE SCALE GENOMIC DNA]</scope>
    <source>
        <strain evidence="1 2">DSM 3222</strain>
    </source>
</reference>
<name>A0A0P8WL20_9CLOT</name>
<evidence type="ECO:0000313" key="1">
    <source>
        <dbReference type="EMBL" id="KPU43070.1"/>
    </source>
</evidence>
<protein>
    <submittedName>
        <fullName evidence="1">Uncharacterized protein</fullName>
    </submittedName>
</protein>
<accession>A0A0P8WL20</accession>
<gene>
    <name evidence="1" type="ORF">OXPF_33200</name>
</gene>
<organism evidence="1 2">
    <name type="scientific">Oxobacter pfennigii</name>
    <dbReference type="NCBI Taxonomy" id="36849"/>
    <lineage>
        <taxon>Bacteria</taxon>
        <taxon>Bacillati</taxon>
        <taxon>Bacillota</taxon>
        <taxon>Clostridia</taxon>
        <taxon>Eubacteriales</taxon>
        <taxon>Clostridiaceae</taxon>
        <taxon>Oxobacter</taxon>
    </lineage>
</organism>
<dbReference type="AlphaFoldDB" id="A0A0P8WL20"/>
<evidence type="ECO:0000313" key="2">
    <source>
        <dbReference type="Proteomes" id="UP000050326"/>
    </source>
</evidence>
<comment type="caution">
    <text evidence="1">The sequence shown here is derived from an EMBL/GenBank/DDBJ whole genome shotgun (WGS) entry which is preliminary data.</text>
</comment>
<keyword evidence="2" id="KW-1185">Reference proteome</keyword>
<sequence length="170" mass="19486">MYKKKLKPILSLMIVSLGIFICCRYGQYILVWQVNPKIHANGIKLMMPASKVRNLIGEEDEYIQGFGGYILSYPSKGLRLTLLNDEDTDFYHKVSEISISSPEYTLFDITIDEDFKKVLNNIHKHGFKREKPGYPGYWKGNAYIIIDTDSDKIKGITIGMKDSVSSSRTY</sequence>
<dbReference type="Proteomes" id="UP000050326">
    <property type="component" value="Unassembled WGS sequence"/>
</dbReference>
<proteinExistence type="predicted"/>
<dbReference type="EMBL" id="LKET01000043">
    <property type="protein sequence ID" value="KPU43070.1"/>
    <property type="molecule type" value="Genomic_DNA"/>
</dbReference>